<evidence type="ECO:0000256" key="1">
    <source>
        <dbReference type="ARBA" id="ARBA00010641"/>
    </source>
</evidence>
<evidence type="ECO:0000256" key="5">
    <source>
        <dbReference type="ARBA" id="ARBA00023163"/>
    </source>
</evidence>
<dbReference type="CDD" id="cd06171">
    <property type="entry name" value="Sigma70_r4"/>
    <property type="match status" value="1"/>
</dbReference>
<evidence type="ECO:0000313" key="9">
    <source>
        <dbReference type="Proteomes" id="UP000218327"/>
    </source>
</evidence>
<dbReference type="InterPro" id="IPR039425">
    <property type="entry name" value="RNA_pol_sigma-70-like"/>
</dbReference>
<feature type="domain" description="RNA polymerase sigma factor 70 region 4 type 2" evidence="7">
    <location>
        <begin position="131"/>
        <end position="182"/>
    </location>
</feature>
<name>A0A2A5AVA1_9GAMM</name>
<dbReference type="InterPro" id="IPR013324">
    <property type="entry name" value="RNA_pol_sigma_r3/r4-like"/>
</dbReference>
<dbReference type="InterPro" id="IPR013325">
    <property type="entry name" value="RNA_pol_sigma_r2"/>
</dbReference>
<evidence type="ECO:0000259" key="7">
    <source>
        <dbReference type="Pfam" id="PF08281"/>
    </source>
</evidence>
<dbReference type="SUPFAM" id="SSF88946">
    <property type="entry name" value="Sigma2 domain of RNA polymerase sigma factors"/>
    <property type="match status" value="1"/>
</dbReference>
<keyword evidence="4" id="KW-0238">DNA-binding</keyword>
<dbReference type="PANTHER" id="PTHR43133:SF8">
    <property type="entry name" value="RNA POLYMERASE SIGMA FACTOR HI_1459-RELATED"/>
    <property type="match status" value="1"/>
</dbReference>
<dbReference type="PANTHER" id="PTHR43133">
    <property type="entry name" value="RNA POLYMERASE ECF-TYPE SIGMA FACTO"/>
    <property type="match status" value="1"/>
</dbReference>
<dbReference type="EMBL" id="NVVJ01000042">
    <property type="protein sequence ID" value="PCJ23227.1"/>
    <property type="molecule type" value="Genomic_DNA"/>
</dbReference>
<accession>A0A2A5AVA1</accession>
<comment type="similarity">
    <text evidence="1">Belongs to the sigma-70 factor family. ECF subfamily.</text>
</comment>
<dbReference type="Gene3D" id="1.10.1740.10">
    <property type="match status" value="1"/>
</dbReference>
<dbReference type="Pfam" id="PF08281">
    <property type="entry name" value="Sigma70_r4_2"/>
    <property type="match status" value="1"/>
</dbReference>
<dbReference type="GO" id="GO:0003677">
    <property type="term" value="F:DNA binding"/>
    <property type="evidence" value="ECO:0007669"/>
    <property type="project" value="UniProtKB-KW"/>
</dbReference>
<dbReference type="InterPro" id="IPR013249">
    <property type="entry name" value="RNA_pol_sigma70_r4_t2"/>
</dbReference>
<comment type="caution">
    <text evidence="8">The sequence shown here is derived from an EMBL/GenBank/DDBJ whole genome shotgun (WGS) entry which is preliminary data.</text>
</comment>
<feature type="domain" description="RNA polymerase sigma-70 region 2" evidence="6">
    <location>
        <begin position="25"/>
        <end position="91"/>
    </location>
</feature>
<dbReference type="NCBIfam" id="TIGR02937">
    <property type="entry name" value="sigma70-ECF"/>
    <property type="match status" value="1"/>
</dbReference>
<dbReference type="Gene3D" id="1.10.10.10">
    <property type="entry name" value="Winged helix-like DNA-binding domain superfamily/Winged helix DNA-binding domain"/>
    <property type="match status" value="1"/>
</dbReference>
<evidence type="ECO:0000256" key="2">
    <source>
        <dbReference type="ARBA" id="ARBA00023015"/>
    </source>
</evidence>
<reference evidence="9" key="1">
    <citation type="submission" date="2017-08" db="EMBL/GenBank/DDBJ databases">
        <title>A dynamic microbial community with high functional redundancy inhabits the cold, oxic subseafloor aquifer.</title>
        <authorList>
            <person name="Tully B.J."/>
            <person name="Wheat C.G."/>
            <person name="Glazer B.T."/>
            <person name="Huber J.A."/>
        </authorList>
    </citation>
    <scope>NUCLEOTIDE SEQUENCE [LARGE SCALE GENOMIC DNA]</scope>
</reference>
<dbReference type="Pfam" id="PF04542">
    <property type="entry name" value="Sigma70_r2"/>
    <property type="match status" value="1"/>
</dbReference>
<dbReference type="InterPro" id="IPR014284">
    <property type="entry name" value="RNA_pol_sigma-70_dom"/>
</dbReference>
<protein>
    <submittedName>
        <fullName evidence="8">RNA polymerase subunit sigma-24</fullName>
    </submittedName>
</protein>
<evidence type="ECO:0000313" key="8">
    <source>
        <dbReference type="EMBL" id="PCJ23227.1"/>
    </source>
</evidence>
<gene>
    <name evidence="8" type="ORF">COA96_12200</name>
</gene>
<dbReference type="AlphaFoldDB" id="A0A2A5AVA1"/>
<keyword evidence="5" id="KW-0804">Transcription</keyword>
<organism evidence="8 9">
    <name type="scientific">SAR86 cluster bacterium</name>
    <dbReference type="NCBI Taxonomy" id="2030880"/>
    <lineage>
        <taxon>Bacteria</taxon>
        <taxon>Pseudomonadati</taxon>
        <taxon>Pseudomonadota</taxon>
        <taxon>Gammaproteobacteria</taxon>
        <taxon>SAR86 cluster</taxon>
    </lineage>
</organism>
<dbReference type="InterPro" id="IPR036388">
    <property type="entry name" value="WH-like_DNA-bd_sf"/>
</dbReference>
<dbReference type="GO" id="GO:0016987">
    <property type="term" value="F:sigma factor activity"/>
    <property type="evidence" value="ECO:0007669"/>
    <property type="project" value="UniProtKB-KW"/>
</dbReference>
<evidence type="ECO:0000256" key="3">
    <source>
        <dbReference type="ARBA" id="ARBA00023082"/>
    </source>
</evidence>
<sequence length="193" mass="22234">MSSIDEDQALVAAALNGSAYAWDKLVKRYEGRIYNQGLRLTGNATDAMDLMQEVFLGVYRNLHRFRGDAKFSSWIFRIAHNKAVDMNRRKRFITAQPRLSNLDEDNGMDNFPGEERFEPDARLGEQQLNDSVLNMLSELSLEQRWVVELKIFQSFTFDEIAELQDISANTAKTRFYSALKKLKVVLEEDNVLS</sequence>
<keyword evidence="3" id="KW-0731">Sigma factor</keyword>
<keyword evidence="2" id="KW-0805">Transcription regulation</keyword>
<dbReference type="GO" id="GO:0006352">
    <property type="term" value="P:DNA-templated transcription initiation"/>
    <property type="evidence" value="ECO:0007669"/>
    <property type="project" value="InterPro"/>
</dbReference>
<proteinExistence type="inferred from homology"/>
<evidence type="ECO:0000256" key="4">
    <source>
        <dbReference type="ARBA" id="ARBA00023125"/>
    </source>
</evidence>
<dbReference type="Proteomes" id="UP000218327">
    <property type="component" value="Unassembled WGS sequence"/>
</dbReference>
<evidence type="ECO:0000259" key="6">
    <source>
        <dbReference type="Pfam" id="PF04542"/>
    </source>
</evidence>
<dbReference type="SUPFAM" id="SSF88659">
    <property type="entry name" value="Sigma3 and sigma4 domains of RNA polymerase sigma factors"/>
    <property type="match status" value="1"/>
</dbReference>
<dbReference type="InterPro" id="IPR007627">
    <property type="entry name" value="RNA_pol_sigma70_r2"/>
</dbReference>